<dbReference type="SUPFAM" id="SSF53213">
    <property type="entry name" value="LigB-like"/>
    <property type="match status" value="1"/>
</dbReference>
<dbReference type="GO" id="GO:0008198">
    <property type="term" value="F:ferrous iron binding"/>
    <property type="evidence" value="ECO:0007669"/>
    <property type="project" value="InterPro"/>
</dbReference>
<dbReference type="InterPro" id="IPR004183">
    <property type="entry name" value="Xdiol_dOase_suB"/>
</dbReference>
<proteinExistence type="predicted"/>
<accession>A0A1H3SAY8</accession>
<dbReference type="Proteomes" id="UP000183417">
    <property type="component" value="Unassembled WGS sequence"/>
</dbReference>
<evidence type="ECO:0000259" key="1">
    <source>
        <dbReference type="Pfam" id="PF02900"/>
    </source>
</evidence>
<sequence>MARITASVYTSHVPAIGAAMDLGKVGDPYWQPLFKGFEHSRQWLKDNRPDVIFLVYNDHATAFSLDFIPTFAIGTAAEYQPADEGWGPRPVPKVVGHPELASHIAQSVIQQDFDLTIVNKMDVDHGLTVPLSLMCGEQDAHTGAWPCPVIPFAVNVVQYPVPSGQRCFNLGRAIRRAVESFDEDLNVQIWGTGGMSHQLQGARAGLINKEWDNRFLDLLIENPAGLAKMPHIDYVREAGSEGIELVMWLIARGAMADVDGPAPLPRVNHRFYHVPASNTAVGHLILENAA</sequence>
<dbReference type="GO" id="GO:0018579">
    <property type="term" value="F:protocatechuate 4,5-dioxygenase activity"/>
    <property type="evidence" value="ECO:0007669"/>
    <property type="project" value="InterPro"/>
</dbReference>
<dbReference type="InterPro" id="IPR034937">
    <property type="entry name" value="PCA_45_Dioxygenase_B"/>
</dbReference>
<keyword evidence="2" id="KW-0560">Oxidoreductase</keyword>
<gene>
    <name evidence="2" type="ORF">SAMN05421547_11915</name>
</gene>
<evidence type="ECO:0000313" key="3">
    <source>
        <dbReference type="Proteomes" id="UP000183417"/>
    </source>
</evidence>
<dbReference type="NCBIfam" id="NF009902">
    <property type="entry name" value="PRK13365.1"/>
    <property type="match status" value="1"/>
</dbReference>
<reference evidence="2 3" key="1">
    <citation type="submission" date="2016-10" db="EMBL/GenBank/DDBJ databases">
        <authorList>
            <person name="de Groot N.N."/>
        </authorList>
    </citation>
    <scope>NUCLEOTIDE SEQUENCE [LARGE SCALE GENOMIC DNA]</scope>
    <source>
        <strain evidence="2 3">LMG 24775</strain>
    </source>
</reference>
<keyword evidence="2" id="KW-0223">Dioxygenase</keyword>
<dbReference type="AlphaFoldDB" id="A0A1H3SAY8"/>
<name>A0A1H3SAY8_9BURK</name>
<dbReference type="GeneID" id="94692261"/>
<dbReference type="CDD" id="cd07364">
    <property type="entry name" value="PCA_45_Dioxygenase_B"/>
    <property type="match status" value="1"/>
</dbReference>
<dbReference type="NCBIfam" id="NF009901">
    <property type="entry name" value="PRK13364.1"/>
    <property type="match status" value="1"/>
</dbReference>
<dbReference type="Gene3D" id="3.40.830.10">
    <property type="entry name" value="LigB-like"/>
    <property type="match status" value="1"/>
</dbReference>
<protein>
    <submittedName>
        <fullName evidence="2">Protocatechuate 4,5-dioxygenase beta subunit</fullName>
    </submittedName>
</protein>
<dbReference type="RefSeq" id="WP_074923188.1">
    <property type="nucleotide sequence ID" value="NZ_CP141274.1"/>
</dbReference>
<dbReference type="Pfam" id="PF02900">
    <property type="entry name" value="LigB"/>
    <property type="match status" value="1"/>
</dbReference>
<dbReference type="NCBIfam" id="NF009903">
    <property type="entry name" value="PRK13366.1"/>
    <property type="match status" value="1"/>
</dbReference>
<feature type="domain" description="Extradiol ring-cleavage dioxygenase class III enzyme subunit B" evidence="1">
    <location>
        <begin position="8"/>
        <end position="281"/>
    </location>
</feature>
<dbReference type="EMBL" id="FNPE01000019">
    <property type="protein sequence ID" value="SDZ34691.1"/>
    <property type="molecule type" value="Genomic_DNA"/>
</dbReference>
<evidence type="ECO:0000313" key="2">
    <source>
        <dbReference type="EMBL" id="SDZ34691.1"/>
    </source>
</evidence>
<organism evidence="2 3">
    <name type="scientific">Delftia lacustris</name>
    <dbReference type="NCBI Taxonomy" id="558537"/>
    <lineage>
        <taxon>Bacteria</taxon>
        <taxon>Pseudomonadati</taxon>
        <taxon>Pseudomonadota</taxon>
        <taxon>Betaproteobacteria</taxon>
        <taxon>Burkholderiales</taxon>
        <taxon>Comamonadaceae</taxon>
        <taxon>Delftia</taxon>
    </lineage>
</organism>